<dbReference type="InterPro" id="IPR036001">
    <property type="entry name" value="PS_II_antenna-like_sf"/>
</dbReference>
<accession>A0AAW2W7K1</accession>
<dbReference type="Pfam" id="PF00421">
    <property type="entry name" value="PSII"/>
    <property type="match status" value="1"/>
</dbReference>
<dbReference type="GO" id="GO:0009523">
    <property type="term" value="C:photosystem II"/>
    <property type="evidence" value="ECO:0007669"/>
    <property type="project" value="UniProtKB-KW"/>
</dbReference>
<dbReference type="EMBL" id="JACGWJ010000002">
    <property type="protein sequence ID" value="KAL0437862.1"/>
    <property type="molecule type" value="Genomic_DNA"/>
</dbReference>
<evidence type="ECO:0000256" key="10">
    <source>
        <dbReference type="SAM" id="SignalP"/>
    </source>
</evidence>
<comment type="caution">
    <text evidence="11">The sequence shown here is derived from an EMBL/GenBank/DDBJ whole genome shotgun (WGS) entry which is preliminary data.</text>
</comment>
<gene>
    <name evidence="11" type="ORF">Sradi_0494100</name>
</gene>
<organism evidence="11">
    <name type="scientific">Sesamum radiatum</name>
    <name type="common">Black benniseed</name>
    <dbReference type="NCBI Taxonomy" id="300843"/>
    <lineage>
        <taxon>Eukaryota</taxon>
        <taxon>Viridiplantae</taxon>
        <taxon>Streptophyta</taxon>
        <taxon>Embryophyta</taxon>
        <taxon>Tracheophyta</taxon>
        <taxon>Spermatophyta</taxon>
        <taxon>Magnoliopsida</taxon>
        <taxon>eudicotyledons</taxon>
        <taxon>Gunneridae</taxon>
        <taxon>Pentapetalae</taxon>
        <taxon>asterids</taxon>
        <taxon>lamiids</taxon>
        <taxon>Lamiales</taxon>
        <taxon>Pedaliaceae</taxon>
        <taxon>Sesamum</taxon>
    </lineage>
</organism>
<proteinExistence type="predicted"/>
<dbReference type="GO" id="GO:0016168">
    <property type="term" value="F:chlorophyll binding"/>
    <property type="evidence" value="ECO:0007669"/>
    <property type="project" value="UniProtKB-KW"/>
</dbReference>
<keyword evidence="3" id="KW-0602">Photosynthesis</keyword>
<reference evidence="11" key="1">
    <citation type="submission" date="2020-06" db="EMBL/GenBank/DDBJ databases">
        <authorList>
            <person name="Li T."/>
            <person name="Hu X."/>
            <person name="Zhang T."/>
            <person name="Song X."/>
            <person name="Zhang H."/>
            <person name="Dai N."/>
            <person name="Sheng W."/>
            <person name="Hou X."/>
            <person name="Wei L."/>
        </authorList>
    </citation>
    <scope>NUCLEOTIDE SEQUENCE</scope>
    <source>
        <strain evidence="11">G02</strain>
        <tissue evidence="11">Leaf</tissue>
    </source>
</reference>
<keyword evidence="4" id="KW-0934">Plastid</keyword>
<evidence type="ECO:0000256" key="5">
    <source>
        <dbReference type="ARBA" id="ARBA00022692"/>
    </source>
</evidence>
<keyword evidence="8" id="KW-0472">Membrane</keyword>
<protein>
    <submittedName>
        <fullName evidence="11">Photosystem II CP47 reaction center protein</fullName>
    </submittedName>
</protein>
<evidence type="ECO:0000256" key="2">
    <source>
        <dbReference type="ARBA" id="ARBA00022494"/>
    </source>
</evidence>
<dbReference type="AlphaFoldDB" id="A0AAW2W7K1"/>
<keyword evidence="2" id="KW-0148">Chlorophyll</keyword>
<keyword evidence="7" id="KW-0157">Chromophore</keyword>
<keyword evidence="9" id="KW-0604">Photosystem II</keyword>
<evidence type="ECO:0000256" key="9">
    <source>
        <dbReference type="ARBA" id="ARBA00023276"/>
    </source>
</evidence>
<keyword evidence="5" id="KW-0812">Transmembrane</keyword>
<dbReference type="InterPro" id="IPR000932">
    <property type="entry name" value="PS_antenna-like"/>
</dbReference>
<sequence>MIRVSFALLFFFGHIWHGARTLFRDVFVGIDPDLDVQVFGTFPKLRDPTMDRPHHFQLIGTMRSPQGRLRIQGSRTDHRTLFNKWNALAVRSQVRQ</sequence>
<dbReference type="SUPFAM" id="SSF161077">
    <property type="entry name" value="Photosystem II antenna protein-like"/>
    <property type="match status" value="1"/>
</dbReference>
<name>A0AAW2W7K1_SESRA</name>
<evidence type="ECO:0000256" key="4">
    <source>
        <dbReference type="ARBA" id="ARBA00022640"/>
    </source>
</evidence>
<evidence type="ECO:0000256" key="1">
    <source>
        <dbReference type="ARBA" id="ARBA00004141"/>
    </source>
</evidence>
<comment type="subcellular location">
    <subcellularLocation>
        <location evidence="1">Membrane</location>
        <topology evidence="1">Multi-pass membrane protein</topology>
    </subcellularLocation>
</comment>
<evidence type="ECO:0000256" key="8">
    <source>
        <dbReference type="ARBA" id="ARBA00023136"/>
    </source>
</evidence>
<feature type="signal peptide" evidence="10">
    <location>
        <begin position="1"/>
        <end position="21"/>
    </location>
</feature>
<evidence type="ECO:0000256" key="7">
    <source>
        <dbReference type="ARBA" id="ARBA00022991"/>
    </source>
</evidence>
<feature type="chain" id="PRO_5043654829" evidence="10">
    <location>
        <begin position="22"/>
        <end position="96"/>
    </location>
</feature>
<keyword evidence="6" id="KW-1133">Transmembrane helix</keyword>
<keyword evidence="10" id="KW-0732">Signal</keyword>
<dbReference type="GO" id="GO:0009767">
    <property type="term" value="P:photosynthetic electron transport chain"/>
    <property type="evidence" value="ECO:0007669"/>
    <property type="project" value="InterPro"/>
</dbReference>
<reference evidence="11" key="2">
    <citation type="journal article" date="2024" name="Plant">
        <title>Genomic evolution and insights into agronomic trait innovations of Sesamum species.</title>
        <authorList>
            <person name="Miao H."/>
            <person name="Wang L."/>
            <person name="Qu L."/>
            <person name="Liu H."/>
            <person name="Sun Y."/>
            <person name="Le M."/>
            <person name="Wang Q."/>
            <person name="Wei S."/>
            <person name="Zheng Y."/>
            <person name="Lin W."/>
            <person name="Duan Y."/>
            <person name="Cao H."/>
            <person name="Xiong S."/>
            <person name="Wang X."/>
            <person name="Wei L."/>
            <person name="Li C."/>
            <person name="Ma Q."/>
            <person name="Ju M."/>
            <person name="Zhao R."/>
            <person name="Li G."/>
            <person name="Mu C."/>
            <person name="Tian Q."/>
            <person name="Mei H."/>
            <person name="Zhang T."/>
            <person name="Gao T."/>
            <person name="Zhang H."/>
        </authorList>
    </citation>
    <scope>NUCLEOTIDE SEQUENCE</scope>
    <source>
        <strain evidence="11">G02</strain>
    </source>
</reference>
<evidence type="ECO:0000256" key="6">
    <source>
        <dbReference type="ARBA" id="ARBA00022989"/>
    </source>
</evidence>
<evidence type="ECO:0000256" key="3">
    <source>
        <dbReference type="ARBA" id="ARBA00022531"/>
    </source>
</evidence>
<evidence type="ECO:0000313" key="11">
    <source>
        <dbReference type="EMBL" id="KAL0437862.1"/>
    </source>
</evidence>